<dbReference type="AlphaFoldDB" id="A0A4Z0KEL0"/>
<proteinExistence type="predicted"/>
<evidence type="ECO:0000313" key="2">
    <source>
        <dbReference type="Proteomes" id="UP000297736"/>
    </source>
</evidence>
<reference evidence="1 2" key="1">
    <citation type="submission" date="2018-10" db="EMBL/GenBank/DDBJ databases">
        <title>Brevibacterium genomes from Austrain hard cheese rinds.</title>
        <authorList>
            <person name="Anast J.M."/>
            <person name="Dzieciol M."/>
            <person name="Schultz D.L."/>
            <person name="Mann E."/>
            <person name="Wagner M."/>
            <person name="Schmitz-Esser S."/>
        </authorList>
    </citation>
    <scope>NUCLEOTIDE SEQUENCE [LARGE SCALE GENOMIC DNA]</scope>
    <source>
        <strain evidence="1 2">L261</strain>
    </source>
</reference>
<dbReference type="Proteomes" id="UP000297736">
    <property type="component" value="Unassembled WGS sequence"/>
</dbReference>
<protein>
    <recommendedName>
        <fullName evidence="3">AttH domain-containing protein</fullName>
    </recommendedName>
</protein>
<dbReference type="SUPFAM" id="SSF159245">
    <property type="entry name" value="AttH-like"/>
    <property type="match status" value="1"/>
</dbReference>
<name>A0A4Z0KEL0_BREAU</name>
<accession>A0A4Z0KEL0</accession>
<dbReference type="EMBL" id="RHFF01000020">
    <property type="protein sequence ID" value="TGD37040.1"/>
    <property type="molecule type" value="Genomic_DNA"/>
</dbReference>
<evidence type="ECO:0000313" key="1">
    <source>
        <dbReference type="EMBL" id="TGD37040.1"/>
    </source>
</evidence>
<dbReference type="RefSeq" id="WP_135448230.1">
    <property type="nucleotide sequence ID" value="NZ_RHFF01000020.1"/>
</dbReference>
<evidence type="ECO:0008006" key="3">
    <source>
        <dbReference type="Google" id="ProtNLM"/>
    </source>
</evidence>
<sequence length="348" mass="38223">MSTEKQRDHEQPFADALVTTASANLPSRFFDRFMFNLHPADATAPSLILGAGAYPPRNVLDGFIVLSTGSEQRNLRLSTELDDTDGSSIGPLSWQLLEDNERWALKLGPNPTGLELDLEWHARTPYWLGRVEVENEGDEPTSFEHLFQSGRYSGTMRLDGKDSDVSGWYGQRDRSRGVRTMSGGQGLHIWYQAQFADYCVGFLLVEDRSGGALVLDGAIMHESGELDYVAAVKHDLTFTEGNDLVSGTVDVTAQSGRHYVIEADARVGGGFMNGGGYDGQHGKQRGKDFEEFDVYPFDGTVSPRTLGSALTDRCARFECDGEVGYGILEFALSRSSSYSYAPSRPSAE</sequence>
<organism evidence="1 2">
    <name type="scientific">Brevibacterium aurantiacum</name>
    <dbReference type="NCBI Taxonomy" id="273384"/>
    <lineage>
        <taxon>Bacteria</taxon>
        <taxon>Bacillati</taxon>
        <taxon>Actinomycetota</taxon>
        <taxon>Actinomycetes</taxon>
        <taxon>Micrococcales</taxon>
        <taxon>Brevibacteriaceae</taxon>
        <taxon>Brevibacterium</taxon>
    </lineage>
</organism>
<gene>
    <name evidence="1" type="ORF">EB834_17180</name>
</gene>
<comment type="caution">
    <text evidence="1">The sequence shown here is derived from an EMBL/GenBank/DDBJ whole genome shotgun (WGS) entry which is preliminary data.</text>
</comment>